<proteinExistence type="predicted"/>
<evidence type="ECO:0000313" key="2">
    <source>
        <dbReference type="Proteomes" id="UP000315540"/>
    </source>
</evidence>
<evidence type="ECO:0000313" key="1">
    <source>
        <dbReference type="EMBL" id="TPN89125.1"/>
    </source>
</evidence>
<dbReference type="Proteomes" id="UP000315540">
    <property type="component" value="Unassembled WGS sequence"/>
</dbReference>
<comment type="caution">
    <text evidence="1">The sequence shown here is derived from an EMBL/GenBank/DDBJ whole genome shotgun (WGS) entry which is preliminary data.</text>
</comment>
<keyword evidence="2" id="KW-1185">Reference proteome</keyword>
<protein>
    <submittedName>
        <fullName evidence="1">Uncharacterized protein</fullName>
    </submittedName>
</protein>
<accession>A0A504JL75</accession>
<dbReference type="OrthoDB" id="1156500at2"/>
<name>A0A504JL75_9FLAO</name>
<dbReference type="EMBL" id="VFWZ01000001">
    <property type="protein sequence ID" value="TPN89125.1"/>
    <property type="molecule type" value="Genomic_DNA"/>
</dbReference>
<organism evidence="1 2">
    <name type="scientific">Aquimarina algicola</name>
    <dbReference type="NCBI Taxonomy" id="2589995"/>
    <lineage>
        <taxon>Bacteria</taxon>
        <taxon>Pseudomonadati</taxon>
        <taxon>Bacteroidota</taxon>
        <taxon>Flavobacteriia</taxon>
        <taxon>Flavobacteriales</taxon>
        <taxon>Flavobacteriaceae</taxon>
        <taxon>Aquimarina</taxon>
    </lineage>
</organism>
<reference evidence="1 2" key="1">
    <citation type="submission" date="2019-06" db="EMBL/GenBank/DDBJ databases">
        <authorList>
            <person name="Meng X."/>
        </authorList>
    </citation>
    <scope>NUCLEOTIDE SEQUENCE [LARGE SCALE GENOMIC DNA]</scope>
    <source>
        <strain evidence="1 2">M625</strain>
    </source>
</reference>
<dbReference type="RefSeq" id="WP_140589404.1">
    <property type="nucleotide sequence ID" value="NZ_VFWZ01000001.1"/>
</dbReference>
<sequence length="344" mass="41613">MNIYFRFVFLMYLIINLNSCGREEIEEDKYPDLPYFPETTTTKIKFEKINFYPDKFYKIDDIYFNIDTEIGEHYPRDLYIYYYKDDLITKTDSILLDNNNYFISENGFLYHNHYETNRDKYDVNYKVIKIDIKTGKKKNIEYLTNNYSNEYENIFELNKEYEKQLMHLSDSLITEIRFKRIDSVEREINKKFKTTILKGLQKAKRININPIDHSYLLQYENREVILKDVPIWNNDNEEPKSPFDLLENYIKYNDELKNVLLEETTNLNVFDHAVRGNYLGPGKINFFLYQSGIQYYELTLKNEKALFKTNAKPLYRRDIIQTFLMPDKKTIILYSAEEQFKLSL</sequence>
<dbReference type="AlphaFoldDB" id="A0A504JL75"/>
<gene>
    <name evidence="1" type="ORF">FHK87_02570</name>
</gene>